<sequence length="190" mass="21189">MRIALKSAIPAIVMIACLGAPAFASKVVIGGGMARQCYLDAEHERATSFAIAGCTEALETEALTADHTVATYVNRGILYLQIGDHDVAMRDFDQATQLDPDEPEAYLNKALTLFRTEDRWRESLPLFDLAIEKKTRRPEIAYFARGLAHEMAGNLRQAYNDLRMAEQIAPKWKDPTRELTRYSVVPKSGT</sequence>
<dbReference type="PANTHER" id="PTHR44858">
    <property type="entry name" value="TETRATRICOPEPTIDE REPEAT PROTEIN 6"/>
    <property type="match status" value="1"/>
</dbReference>
<name>A0A418WM01_9SPHN</name>
<dbReference type="OrthoDB" id="7594766at2"/>
<dbReference type="SUPFAM" id="SSF48452">
    <property type="entry name" value="TPR-like"/>
    <property type="match status" value="1"/>
</dbReference>
<protein>
    <submittedName>
        <fullName evidence="4">Tetratricopeptide repeat protein</fullName>
    </submittedName>
</protein>
<dbReference type="Gene3D" id="1.25.40.10">
    <property type="entry name" value="Tetratricopeptide repeat domain"/>
    <property type="match status" value="1"/>
</dbReference>
<evidence type="ECO:0000313" key="5">
    <source>
        <dbReference type="Proteomes" id="UP000286100"/>
    </source>
</evidence>
<evidence type="ECO:0000313" key="4">
    <source>
        <dbReference type="EMBL" id="RJF91022.1"/>
    </source>
</evidence>
<organism evidence="4 5">
    <name type="scientific">Sphingomonas cavernae</name>
    <dbReference type="NCBI Taxonomy" id="2320861"/>
    <lineage>
        <taxon>Bacteria</taxon>
        <taxon>Pseudomonadati</taxon>
        <taxon>Pseudomonadota</taxon>
        <taxon>Alphaproteobacteria</taxon>
        <taxon>Sphingomonadales</taxon>
        <taxon>Sphingomonadaceae</taxon>
        <taxon>Sphingomonas</taxon>
    </lineage>
</organism>
<dbReference type="InterPro" id="IPR019734">
    <property type="entry name" value="TPR_rpt"/>
</dbReference>
<dbReference type="InterPro" id="IPR050498">
    <property type="entry name" value="Ycf3"/>
</dbReference>
<dbReference type="InterPro" id="IPR011990">
    <property type="entry name" value="TPR-like_helical_dom_sf"/>
</dbReference>
<evidence type="ECO:0000256" key="1">
    <source>
        <dbReference type="ARBA" id="ARBA00022737"/>
    </source>
</evidence>
<comment type="caution">
    <text evidence="4">The sequence shown here is derived from an EMBL/GenBank/DDBJ whole genome shotgun (WGS) entry which is preliminary data.</text>
</comment>
<reference evidence="4 5" key="1">
    <citation type="submission" date="2018-09" db="EMBL/GenBank/DDBJ databases">
        <authorList>
            <person name="Zhu H."/>
        </authorList>
    </citation>
    <scope>NUCLEOTIDE SEQUENCE [LARGE SCALE GENOMIC DNA]</scope>
    <source>
        <strain evidence="4 5">K2R01-6</strain>
    </source>
</reference>
<keyword evidence="1" id="KW-0677">Repeat</keyword>
<gene>
    <name evidence="4" type="ORF">D3876_12800</name>
</gene>
<evidence type="ECO:0000256" key="2">
    <source>
        <dbReference type="ARBA" id="ARBA00022803"/>
    </source>
</evidence>
<dbReference type="PANTHER" id="PTHR44858:SF1">
    <property type="entry name" value="UDP-N-ACETYLGLUCOSAMINE--PEPTIDE N-ACETYLGLUCOSAMINYLTRANSFERASE SPINDLY-RELATED"/>
    <property type="match status" value="1"/>
</dbReference>
<dbReference type="Pfam" id="PF13414">
    <property type="entry name" value="TPR_11"/>
    <property type="match status" value="1"/>
</dbReference>
<dbReference type="Proteomes" id="UP000286100">
    <property type="component" value="Unassembled WGS sequence"/>
</dbReference>
<proteinExistence type="predicted"/>
<dbReference type="SMART" id="SM00028">
    <property type="entry name" value="TPR"/>
    <property type="match status" value="2"/>
</dbReference>
<dbReference type="EMBL" id="QYUM01000003">
    <property type="protein sequence ID" value="RJF91022.1"/>
    <property type="molecule type" value="Genomic_DNA"/>
</dbReference>
<dbReference type="PROSITE" id="PS50005">
    <property type="entry name" value="TPR"/>
    <property type="match status" value="1"/>
</dbReference>
<dbReference type="PROSITE" id="PS50293">
    <property type="entry name" value="TPR_REGION"/>
    <property type="match status" value="1"/>
</dbReference>
<dbReference type="RefSeq" id="WP_119762725.1">
    <property type="nucleotide sequence ID" value="NZ_QYUM01000003.1"/>
</dbReference>
<dbReference type="PROSITE" id="PS51257">
    <property type="entry name" value="PROKAR_LIPOPROTEIN"/>
    <property type="match status" value="1"/>
</dbReference>
<feature type="repeat" description="TPR" evidence="3">
    <location>
        <begin position="69"/>
        <end position="102"/>
    </location>
</feature>
<keyword evidence="5" id="KW-1185">Reference proteome</keyword>
<dbReference type="AlphaFoldDB" id="A0A418WM01"/>
<accession>A0A418WM01</accession>
<keyword evidence="2 3" id="KW-0802">TPR repeat</keyword>
<evidence type="ECO:0000256" key="3">
    <source>
        <dbReference type="PROSITE-ProRule" id="PRU00339"/>
    </source>
</evidence>